<dbReference type="InterPro" id="IPR056924">
    <property type="entry name" value="SH3_Tf2-1"/>
</dbReference>
<keyword evidence="2" id="KW-1185">Reference proteome</keyword>
<name>A0ABM0X5B4_CAMSA</name>
<dbReference type="InterPro" id="IPR016197">
    <property type="entry name" value="Chromo-like_dom_sf"/>
</dbReference>
<dbReference type="RefSeq" id="XP_010480942.1">
    <property type="nucleotide sequence ID" value="XM_010482640.1"/>
</dbReference>
<feature type="domain" description="Chromo" evidence="1">
    <location>
        <begin position="69"/>
        <end position="119"/>
    </location>
</feature>
<dbReference type="PANTHER" id="PTHR46148:SF52">
    <property type="entry name" value="OS04G0603800 PROTEIN"/>
    <property type="match status" value="1"/>
</dbReference>
<dbReference type="PANTHER" id="PTHR46148">
    <property type="entry name" value="CHROMO DOMAIN-CONTAINING PROTEIN"/>
    <property type="match status" value="1"/>
</dbReference>
<sequence>MVHNNEKLAPKYYGPYKVVDRCGLVAYKLALPVSSQIHPVFHVSQLKVLVGPNHTSIELPTLLNKVLSKEPEIVLERKMVKIQRRAATMALVKWTNEGEEEATWEYLFDLQRRFPAFEP</sequence>
<accession>A0ABM0X5B4</accession>
<dbReference type="GeneID" id="104759751"/>
<dbReference type="Proteomes" id="UP000694864">
    <property type="component" value="Chromosome 17"/>
</dbReference>
<dbReference type="InterPro" id="IPR000953">
    <property type="entry name" value="Chromo/chromo_shadow_dom"/>
</dbReference>
<reference evidence="2" key="1">
    <citation type="journal article" date="2014" name="Nat. Commun.">
        <title>The emerging biofuel crop Camelina sativa retains a highly undifferentiated hexaploid genome structure.</title>
        <authorList>
            <person name="Kagale S."/>
            <person name="Koh C."/>
            <person name="Nixon J."/>
            <person name="Bollina V."/>
            <person name="Clarke W.E."/>
            <person name="Tuteja R."/>
            <person name="Spillane C."/>
            <person name="Robinson S.J."/>
            <person name="Links M.G."/>
            <person name="Clarke C."/>
            <person name="Higgins E.E."/>
            <person name="Huebert T."/>
            <person name="Sharpe A.G."/>
            <person name="Parkin I.A."/>
        </authorList>
    </citation>
    <scope>NUCLEOTIDE SEQUENCE [LARGE SCALE GENOMIC DNA]</scope>
    <source>
        <strain evidence="2">cv. DH55</strain>
    </source>
</reference>
<protein>
    <submittedName>
        <fullName evidence="3">Uncharacterized protein LOC104759751</fullName>
    </submittedName>
</protein>
<gene>
    <name evidence="3" type="primary">LOC104759751</name>
</gene>
<evidence type="ECO:0000313" key="3">
    <source>
        <dbReference type="RefSeq" id="XP_010480942.1"/>
    </source>
</evidence>
<dbReference type="Pfam" id="PF24626">
    <property type="entry name" value="SH3_Tf2-1"/>
    <property type="match status" value="1"/>
</dbReference>
<evidence type="ECO:0000313" key="2">
    <source>
        <dbReference type="Proteomes" id="UP000694864"/>
    </source>
</evidence>
<evidence type="ECO:0000259" key="1">
    <source>
        <dbReference type="PROSITE" id="PS50013"/>
    </source>
</evidence>
<dbReference type="PROSITE" id="PS50013">
    <property type="entry name" value="CHROMO_2"/>
    <property type="match status" value="1"/>
</dbReference>
<dbReference type="SUPFAM" id="SSF54160">
    <property type="entry name" value="Chromo domain-like"/>
    <property type="match status" value="1"/>
</dbReference>
<reference evidence="3" key="2">
    <citation type="submission" date="2025-08" db="UniProtKB">
        <authorList>
            <consortium name="RefSeq"/>
        </authorList>
    </citation>
    <scope>IDENTIFICATION</scope>
    <source>
        <tissue evidence="3">Leaf</tissue>
    </source>
</reference>
<organism evidence="2 3">
    <name type="scientific">Camelina sativa</name>
    <name type="common">False flax</name>
    <name type="synonym">Myagrum sativum</name>
    <dbReference type="NCBI Taxonomy" id="90675"/>
    <lineage>
        <taxon>Eukaryota</taxon>
        <taxon>Viridiplantae</taxon>
        <taxon>Streptophyta</taxon>
        <taxon>Embryophyta</taxon>
        <taxon>Tracheophyta</taxon>
        <taxon>Spermatophyta</taxon>
        <taxon>Magnoliopsida</taxon>
        <taxon>eudicotyledons</taxon>
        <taxon>Gunneridae</taxon>
        <taxon>Pentapetalae</taxon>
        <taxon>rosids</taxon>
        <taxon>malvids</taxon>
        <taxon>Brassicales</taxon>
        <taxon>Brassicaceae</taxon>
        <taxon>Camelineae</taxon>
        <taxon>Camelina</taxon>
    </lineage>
</organism>
<proteinExistence type="predicted"/>